<dbReference type="OrthoDB" id="87987at75682"/>
<evidence type="ECO:0000313" key="1">
    <source>
        <dbReference type="EMBL" id="RJF95231.1"/>
    </source>
</evidence>
<accession>A0A3A3FKI6</accession>
<proteinExistence type="predicted"/>
<organism evidence="1 2">
    <name type="scientific">Noviherbaspirillum saxi</name>
    <dbReference type="NCBI Taxonomy" id="2320863"/>
    <lineage>
        <taxon>Bacteria</taxon>
        <taxon>Pseudomonadati</taxon>
        <taxon>Pseudomonadota</taxon>
        <taxon>Betaproteobacteria</taxon>
        <taxon>Burkholderiales</taxon>
        <taxon>Oxalobacteraceae</taxon>
        <taxon>Noviherbaspirillum</taxon>
    </lineage>
</organism>
<gene>
    <name evidence="1" type="ORF">D3871_17455</name>
</gene>
<dbReference type="EMBL" id="QYUO01000002">
    <property type="protein sequence ID" value="RJF95231.1"/>
    <property type="molecule type" value="Genomic_DNA"/>
</dbReference>
<dbReference type="RefSeq" id="WP_119770382.1">
    <property type="nucleotide sequence ID" value="NZ_QYUO01000002.1"/>
</dbReference>
<comment type="caution">
    <text evidence="1">The sequence shown here is derived from an EMBL/GenBank/DDBJ whole genome shotgun (WGS) entry which is preliminary data.</text>
</comment>
<sequence length="106" mass="11688">MVNVDVWSEQYVVGCFPYFLVEPISRGAFRFVKRIPTVDKPNRRSRNIVVIVTPFVAAALATASTDRAEKMGHRAIRQIQEAMATTDLGEVGDDPIIINIGEGVLA</sequence>
<dbReference type="AlphaFoldDB" id="A0A3A3FKI6"/>
<keyword evidence="2" id="KW-1185">Reference proteome</keyword>
<evidence type="ECO:0000313" key="2">
    <source>
        <dbReference type="Proteomes" id="UP000265955"/>
    </source>
</evidence>
<reference evidence="2" key="1">
    <citation type="submission" date="2018-09" db="EMBL/GenBank/DDBJ databases">
        <authorList>
            <person name="Zhu H."/>
        </authorList>
    </citation>
    <scope>NUCLEOTIDE SEQUENCE [LARGE SCALE GENOMIC DNA]</scope>
    <source>
        <strain evidence="2">K1R23-30</strain>
    </source>
</reference>
<protein>
    <submittedName>
        <fullName evidence="1">Uncharacterized protein</fullName>
    </submittedName>
</protein>
<name>A0A3A3FKI6_9BURK</name>
<dbReference type="Proteomes" id="UP000265955">
    <property type="component" value="Unassembled WGS sequence"/>
</dbReference>